<gene>
    <name evidence="4" type="ORF">BCR33DRAFT_713270</name>
</gene>
<dbReference type="InterPro" id="IPR047215">
    <property type="entry name" value="Galactose_mutarotase-like"/>
</dbReference>
<proteinExistence type="inferred from homology"/>
<dbReference type="Gene3D" id="2.70.98.10">
    <property type="match status" value="1"/>
</dbReference>
<evidence type="ECO:0000313" key="5">
    <source>
        <dbReference type="Proteomes" id="UP000193642"/>
    </source>
</evidence>
<dbReference type="PANTHER" id="PTHR10091">
    <property type="entry name" value="ALDOSE-1-EPIMERASE"/>
    <property type="match status" value="1"/>
</dbReference>
<dbReference type="STRING" id="329046.A0A1Y2CTW4"/>
<dbReference type="SUPFAM" id="SSF74650">
    <property type="entry name" value="Galactose mutarotase-like"/>
    <property type="match status" value="1"/>
</dbReference>
<dbReference type="AlphaFoldDB" id="A0A1Y2CTW4"/>
<accession>A0A1Y2CTW4</accession>
<protein>
    <submittedName>
        <fullName evidence="4">Galactose mutarotase-like protein</fullName>
    </submittedName>
</protein>
<keyword evidence="3" id="KW-0119">Carbohydrate metabolism</keyword>
<dbReference type="OrthoDB" id="274691at2759"/>
<evidence type="ECO:0000256" key="3">
    <source>
        <dbReference type="ARBA" id="ARBA00023277"/>
    </source>
</evidence>
<dbReference type="EMBL" id="MCGO01000007">
    <property type="protein sequence ID" value="ORY50479.1"/>
    <property type="molecule type" value="Genomic_DNA"/>
</dbReference>
<dbReference type="PANTHER" id="PTHR10091:SF0">
    <property type="entry name" value="GALACTOSE MUTAROTASE"/>
    <property type="match status" value="1"/>
</dbReference>
<sequence>MSTTDIQLTSETGSIAVTLRPLGATIQRIDFGGRDLVLGYDSSADQAECTVHPYFGTVGRVCNRIAGGAFSLAGNQFSLVCNNGPNALHGGPKGFDSKVWSLREQTQSSVVFECKSADGEEGFPLPLIASVSYTLNGNDLIIDYEAHIDEASLNGDEVMQDTIANLTTHSYFNLSGLDNPSILDHIVHFPNSLGHMELNSVQIPTGTIIKPDELASMDFTSEPKTFGRDITQVQEFKGYDHFYVVKDIDVITADTSKKQELVLAATVKSPESGIKMEMLTDAIGFQLYTANFLESTIPTKSTHPKGTYGQHAGFCLETSAPPDAINSPNEKVRSTVIIKRGQKWTQKTIYRFSKE</sequence>
<reference evidence="4 5" key="1">
    <citation type="submission" date="2016-07" db="EMBL/GenBank/DDBJ databases">
        <title>Pervasive Adenine N6-methylation of Active Genes in Fungi.</title>
        <authorList>
            <consortium name="DOE Joint Genome Institute"/>
            <person name="Mondo S.J."/>
            <person name="Dannebaum R.O."/>
            <person name="Kuo R.C."/>
            <person name="Labutti K."/>
            <person name="Haridas S."/>
            <person name="Kuo A."/>
            <person name="Salamov A."/>
            <person name="Ahrendt S.R."/>
            <person name="Lipzen A."/>
            <person name="Sullivan W."/>
            <person name="Andreopoulos W.B."/>
            <person name="Clum A."/>
            <person name="Lindquist E."/>
            <person name="Daum C."/>
            <person name="Ramamoorthy G.K."/>
            <person name="Gryganskyi A."/>
            <person name="Culley D."/>
            <person name="Magnuson J.K."/>
            <person name="James T.Y."/>
            <person name="O'Malley M.A."/>
            <person name="Stajich J.E."/>
            <person name="Spatafora J.W."/>
            <person name="Visel A."/>
            <person name="Grigoriev I.V."/>
        </authorList>
    </citation>
    <scope>NUCLEOTIDE SEQUENCE [LARGE SCALE GENOMIC DNA]</scope>
    <source>
        <strain evidence="4 5">JEL800</strain>
    </source>
</reference>
<comment type="similarity">
    <text evidence="1">Belongs to the aldose epimerase family.</text>
</comment>
<dbReference type="GO" id="GO:0006006">
    <property type="term" value="P:glucose metabolic process"/>
    <property type="evidence" value="ECO:0007669"/>
    <property type="project" value="TreeGrafter"/>
</dbReference>
<dbReference type="InterPro" id="IPR014718">
    <property type="entry name" value="GH-type_carb-bd"/>
</dbReference>
<evidence type="ECO:0000313" key="4">
    <source>
        <dbReference type="EMBL" id="ORY50479.1"/>
    </source>
</evidence>
<evidence type="ECO:0000256" key="2">
    <source>
        <dbReference type="ARBA" id="ARBA00023235"/>
    </source>
</evidence>
<dbReference type="Pfam" id="PF01263">
    <property type="entry name" value="Aldose_epim"/>
    <property type="match status" value="1"/>
</dbReference>
<name>A0A1Y2CTW4_9FUNG</name>
<comment type="caution">
    <text evidence="4">The sequence shown here is derived from an EMBL/GenBank/DDBJ whole genome shotgun (WGS) entry which is preliminary data.</text>
</comment>
<dbReference type="CDD" id="cd09019">
    <property type="entry name" value="galactose_mutarotase_like"/>
    <property type="match status" value="1"/>
</dbReference>
<evidence type="ECO:0000256" key="1">
    <source>
        <dbReference type="ARBA" id="ARBA00006206"/>
    </source>
</evidence>
<organism evidence="4 5">
    <name type="scientific">Rhizoclosmatium globosum</name>
    <dbReference type="NCBI Taxonomy" id="329046"/>
    <lineage>
        <taxon>Eukaryota</taxon>
        <taxon>Fungi</taxon>
        <taxon>Fungi incertae sedis</taxon>
        <taxon>Chytridiomycota</taxon>
        <taxon>Chytridiomycota incertae sedis</taxon>
        <taxon>Chytridiomycetes</taxon>
        <taxon>Chytridiales</taxon>
        <taxon>Chytriomycetaceae</taxon>
        <taxon>Rhizoclosmatium</taxon>
    </lineage>
</organism>
<dbReference type="GO" id="GO:0033499">
    <property type="term" value="P:galactose catabolic process via UDP-galactose, Leloir pathway"/>
    <property type="evidence" value="ECO:0007669"/>
    <property type="project" value="TreeGrafter"/>
</dbReference>
<keyword evidence="5" id="KW-1185">Reference proteome</keyword>
<dbReference type="GO" id="GO:0030246">
    <property type="term" value="F:carbohydrate binding"/>
    <property type="evidence" value="ECO:0007669"/>
    <property type="project" value="InterPro"/>
</dbReference>
<dbReference type="GO" id="GO:0004034">
    <property type="term" value="F:aldose 1-epimerase activity"/>
    <property type="evidence" value="ECO:0007669"/>
    <property type="project" value="TreeGrafter"/>
</dbReference>
<keyword evidence="2" id="KW-0413">Isomerase</keyword>
<dbReference type="InterPro" id="IPR008183">
    <property type="entry name" value="Aldose_1/G6P_1-epimerase"/>
</dbReference>
<dbReference type="InterPro" id="IPR011013">
    <property type="entry name" value="Gal_mutarotase_sf_dom"/>
</dbReference>
<dbReference type="Proteomes" id="UP000193642">
    <property type="component" value="Unassembled WGS sequence"/>
</dbReference>